<organism evidence="4 5">
    <name type="scientific">Cylicocyclus nassatus</name>
    <name type="common">Nematode worm</name>
    <dbReference type="NCBI Taxonomy" id="53992"/>
    <lineage>
        <taxon>Eukaryota</taxon>
        <taxon>Metazoa</taxon>
        <taxon>Ecdysozoa</taxon>
        <taxon>Nematoda</taxon>
        <taxon>Chromadorea</taxon>
        <taxon>Rhabditida</taxon>
        <taxon>Rhabditina</taxon>
        <taxon>Rhabditomorpha</taxon>
        <taxon>Strongyloidea</taxon>
        <taxon>Strongylidae</taxon>
        <taxon>Cylicocyclus</taxon>
    </lineage>
</organism>
<feature type="domain" description="Brix" evidence="3">
    <location>
        <begin position="66"/>
        <end position="335"/>
    </location>
</feature>
<dbReference type="Proteomes" id="UP001176961">
    <property type="component" value="Unassembled WGS sequence"/>
</dbReference>
<keyword evidence="2" id="KW-0472">Membrane</keyword>
<dbReference type="InterPro" id="IPR007109">
    <property type="entry name" value="Brix"/>
</dbReference>
<dbReference type="GO" id="GO:0006364">
    <property type="term" value="P:rRNA processing"/>
    <property type="evidence" value="ECO:0007669"/>
    <property type="project" value="InterPro"/>
</dbReference>
<name>A0AA36M2G7_CYLNA</name>
<dbReference type="PANTHER" id="PTHR12661">
    <property type="entry name" value="PETER PAN-RELATED"/>
    <property type="match status" value="1"/>
</dbReference>
<evidence type="ECO:0000256" key="1">
    <source>
        <dbReference type="SAM" id="MobiDB-lite"/>
    </source>
</evidence>
<accession>A0AA36M2G7</accession>
<sequence>MPRRKRKGRAAKAALRGQLGIGRVAARRHRRAKKDEDALDDQERAMKQIKAAGAAKAAEDDKAKQPHSFVIHRGVVGKYVRALEHDIRQIMDPFTAKHLKIMKRNNIKDFVIHGAVLGVTNMMVLTTSETSVQLRMMRFSQGPTLTFRVPEYSLSRHILSTQKRPLIHQKLFDKPPLVVMNGFNQSGKKHLLLVETFIQNMFPSINIDTLDLRSVKRCLMVNYWEEDDTIDIRHYSIRAVAAGINKSVKKLITAGKSTTKELPDLSKYNDIADYLLNPGHLSDSEYEGEEQEIILPQNISEQGGTVRGEKSHVRLMEIGPRLKLELLKIEDGIDEGEVLYHRLVQKTGAELEMLKKEAPKKKKLKKRIEQENEHRIIRKLEKAQEAKKREEEELKAVIEKAARKQAAATGQTEDIENTREKDREIAMNREREMTQQKGGGEGQNRPLENPRKRRRKDGDHMKDAKKKPFGKHRKDR</sequence>
<feature type="transmembrane region" description="Helical" evidence="2">
    <location>
        <begin position="110"/>
        <end position="128"/>
    </location>
</feature>
<gene>
    <name evidence="4" type="ORF">CYNAS_LOCUS7324</name>
</gene>
<dbReference type="PROSITE" id="PS50833">
    <property type="entry name" value="BRIX"/>
    <property type="match status" value="1"/>
</dbReference>
<evidence type="ECO:0000259" key="3">
    <source>
        <dbReference type="PROSITE" id="PS50833"/>
    </source>
</evidence>
<evidence type="ECO:0000313" key="5">
    <source>
        <dbReference type="Proteomes" id="UP001176961"/>
    </source>
</evidence>
<keyword evidence="5" id="KW-1185">Reference proteome</keyword>
<dbReference type="GO" id="GO:0030687">
    <property type="term" value="C:preribosome, large subunit precursor"/>
    <property type="evidence" value="ECO:0007669"/>
    <property type="project" value="TreeGrafter"/>
</dbReference>
<keyword evidence="2" id="KW-0812">Transmembrane</keyword>
<keyword evidence="2" id="KW-1133">Transmembrane helix</keyword>
<proteinExistence type="predicted"/>
<comment type="caution">
    <text evidence="4">The sequence shown here is derived from an EMBL/GenBank/DDBJ whole genome shotgun (WGS) entry which is preliminary data.</text>
</comment>
<dbReference type="PANTHER" id="PTHR12661:SF5">
    <property type="entry name" value="SUPPRESSOR OF SWI4 1 HOMOLOG"/>
    <property type="match status" value="1"/>
</dbReference>
<feature type="compositionally biased region" description="Basic residues" evidence="1">
    <location>
        <begin position="463"/>
        <end position="476"/>
    </location>
</feature>
<dbReference type="AlphaFoldDB" id="A0AA36M2G7"/>
<dbReference type="GO" id="GO:0019843">
    <property type="term" value="F:rRNA binding"/>
    <property type="evidence" value="ECO:0007669"/>
    <property type="project" value="InterPro"/>
</dbReference>
<feature type="compositionally biased region" description="Basic and acidic residues" evidence="1">
    <location>
        <begin position="416"/>
        <end position="434"/>
    </location>
</feature>
<dbReference type="SMART" id="SM00879">
    <property type="entry name" value="Brix"/>
    <property type="match status" value="1"/>
</dbReference>
<feature type="region of interest" description="Disordered" evidence="1">
    <location>
        <begin position="22"/>
        <end position="42"/>
    </location>
</feature>
<reference evidence="4" key="1">
    <citation type="submission" date="2023-07" db="EMBL/GenBank/DDBJ databases">
        <authorList>
            <consortium name="CYATHOMIX"/>
        </authorList>
    </citation>
    <scope>NUCLEOTIDE SEQUENCE</scope>
    <source>
        <strain evidence="4">N/A</strain>
    </source>
</reference>
<feature type="compositionally biased region" description="Basic and acidic residues" evidence="1">
    <location>
        <begin position="33"/>
        <end position="42"/>
    </location>
</feature>
<evidence type="ECO:0000313" key="4">
    <source>
        <dbReference type="EMBL" id="CAJ0595341.1"/>
    </source>
</evidence>
<dbReference type="InterPro" id="IPR045112">
    <property type="entry name" value="PPAN-like"/>
</dbReference>
<dbReference type="GO" id="GO:0000027">
    <property type="term" value="P:ribosomal large subunit assembly"/>
    <property type="evidence" value="ECO:0007669"/>
    <property type="project" value="TreeGrafter"/>
</dbReference>
<evidence type="ECO:0000256" key="2">
    <source>
        <dbReference type="SAM" id="Phobius"/>
    </source>
</evidence>
<dbReference type="EMBL" id="CATQJL010000112">
    <property type="protein sequence ID" value="CAJ0595341.1"/>
    <property type="molecule type" value="Genomic_DNA"/>
</dbReference>
<dbReference type="Pfam" id="PF04427">
    <property type="entry name" value="Brix"/>
    <property type="match status" value="1"/>
</dbReference>
<feature type="region of interest" description="Disordered" evidence="1">
    <location>
        <begin position="403"/>
        <end position="476"/>
    </location>
</feature>
<protein>
    <recommendedName>
        <fullName evidence="3">Brix domain-containing protein</fullName>
    </recommendedName>
</protein>